<dbReference type="InterPro" id="IPR016040">
    <property type="entry name" value="NAD(P)-bd_dom"/>
</dbReference>
<dbReference type="Proteomes" id="UP000317722">
    <property type="component" value="Unassembled WGS sequence"/>
</dbReference>
<sequence>MIAVVGGTGRLGRLVVQQLRRQGEQVLVVARRRPAPVDSTADCTDQGIRHVAADVRDVASLHAAMDGVSVCVSAVHGMAPSGDGSPTSVDWLGNRNLVDAAAVAGAAVVMLSVVGAGPDSPMELFRMKWRAEEHLRASGVPWTVVRATAFAELWAEILRSTASRSGRVQVFGRGENPINFVCVSDVATGVVHAVTDPALRGQVLTVTGPENLTFNEFAARLGEGPPPRHVPRAALRAMAVVARPVRPGLARSARTALVMDTTDMVVDTAPGHTPYPWLPSTKIG</sequence>
<dbReference type="RefSeq" id="WP_140738397.1">
    <property type="nucleotide sequence ID" value="NZ_RCZM01000002.1"/>
</dbReference>
<evidence type="ECO:0000313" key="2">
    <source>
        <dbReference type="EMBL" id="TPG18219.1"/>
    </source>
</evidence>
<dbReference type="OrthoDB" id="319724at2"/>
<dbReference type="Pfam" id="PF13460">
    <property type="entry name" value="NAD_binding_10"/>
    <property type="match status" value="1"/>
</dbReference>
<dbReference type="PANTHER" id="PTHR12126:SF11">
    <property type="entry name" value="NADH DEHYDROGENASE [UBIQUINONE] 1 ALPHA SUBCOMPLEX SUBUNIT 9, MITOCHONDRIAL"/>
    <property type="match status" value="1"/>
</dbReference>
<evidence type="ECO:0000313" key="3">
    <source>
        <dbReference type="Proteomes" id="UP000317722"/>
    </source>
</evidence>
<reference evidence="2 3" key="1">
    <citation type="journal article" date="2019" name="Environ. Microbiol.">
        <title>Species interactions and distinct microbial communities in high Arctic permafrost affected cryosols are associated with the CH4 and CO2 gas fluxes.</title>
        <authorList>
            <person name="Altshuler I."/>
            <person name="Hamel J."/>
            <person name="Turney S."/>
            <person name="Magnuson E."/>
            <person name="Levesque R."/>
            <person name="Greer C."/>
            <person name="Whyte L.G."/>
        </authorList>
    </citation>
    <scope>NUCLEOTIDE SEQUENCE [LARGE SCALE GENOMIC DNA]</scope>
    <source>
        <strain evidence="2 3">S9.3A</strain>
    </source>
</reference>
<dbReference type="AlphaFoldDB" id="A0A502D1G2"/>
<dbReference type="GO" id="GO:0044877">
    <property type="term" value="F:protein-containing complex binding"/>
    <property type="evidence" value="ECO:0007669"/>
    <property type="project" value="TreeGrafter"/>
</dbReference>
<comment type="caution">
    <text evidence="2">The sequence shown here is derived from an EMBL/GenBank/DDBJ whole genome shotgun (WGS) entry which is preliminary data.</text>
</comment>
<accession>A0A502D1G2</accession>
<protein>
    <submittedName>
        <fullName evidence="2">NAD-dependent epimerase/dehydratase family protein</fullName>
    </submittedName>
</protein>
<dbReference type="PANTHER" id="PTHR12126">
    <property type="entry name" value="NADH-UBIQUINONE OXIDOREDUCTASE 39 KDA SUBUNIT-RELATED"/>
    <property type="match status" value="1"/>
</dbReference>
<name>A0A502D1G2_9MICO</name>
<keyword evidence="3" id="KW-1185">Reference proteome</keyword>
<dbReference type="InterPro" id="IPR036291">
    <property type="entry name" value="NAD(P)-bd_dom_sf"/>
</dbReference>
<organism evidence="2 3">
    <name type="scientific">Pedococcus bigeumensis</name>
    <dbReference type="NCBI Taxonomy" id="433644"/>
    <lineage>
        <taxon>Bacteria</taxon>
        <taxon>Bacillati</taxon>
        <taxon>Actinomycetota</taxon>
        <taxon>Actinomycetes</taxon>
        <taxon>Micrococcales</taxon>
        <taxon>Intrasporangiaceae</taxon>
        <taxon>Pedococcus</taxon>
    </lineage>
</organism>
<dbReference type="SUPFAM" id="SSF51735">
    <property type="entry name" value="NAD(P)-binding Rossmann-fold domains"/>
    <property type="match status" value="1"/>
</dbReference>
<dbReference type="InterPro" id="IPR051207">
    <property type="entry name" value="ComplexI_NDUFA9_subunit"/>
</dbReference>
<evidence type="ECO:0000259" key="1">
    <source>
        <dbReference type="Pfam" id="PF13460"/>
    </source>
</evidence>
<dbReference type="EMBL" id="RCZM01000002">
    <property type="protein sequence ID" value="TPG18219.1"/>
    <property type="molecule type" value="Genomic_DNA"/>
</dbReference>
<proteinExistence type="predicted"/>
<dbReference type="Gene3D" id="3.40.50.720">
    <property type="entry name" value="NAD(P)-binding Rossmann-like Domain"/>
    <property type="match status" value="1"/>
</dbReference>
<feature type="domain" description="NAD(P)-binding" evidence="1">
    <location>
        <begin position="6"/>
        <end position="197"/>
    </location>
</feature>
<gene>
    <name evidence="2" type="ORF">EAH86_07520</name>
</gene>